<dbReference type="PANTHER" id="PTHR47098:SF1">
    <property type="entry name" value="PFKB FAMILY CARBOHYDRATE KINASE SUPERFAMILY (AFU_ORTHOLOGUE AFUA_4G09500)"/>
    <property type="match status" value="1"/>
</dbReference>
<dbReference type="PANTHER" id="PTHR47098">
    <property type="entry name" value="PROTEIN MAK32"/>
    <property type="match status" value="1"/>
</dbReference>
<gene>
    <name evidence="2" type="ORF">B0A48_09361</name>
</gene>
<dbReference type="AlphaFoldDB" id="A0A1V8SZC9"/>
<organism evidence="2 3">
    <name type="scientific">Cryoendolithus antarcticus</name>
    <dbReference type="NCBI Taxonomy" id="1507870"/>
    <lineage>
        <taxon>Eukaryota</taxon>
        <taxon>Fungi</taxon>
        <taxon>Dikarya</taxon>
        <taxon>Ascomycota</taxon>
        <taxon>Pezizomycotina</taxon>
        <taxon>Dothideomycetes</taxon>
        <taxon>Dothideomycetidae</taxon>
        <taxon>Cladosporiales</taxon>
        <taxon>Cladosporiaceae</taxon>
        <taxon>Cryoendolithus</taxon>
    </lineage>
</organism>
<sequence>MKFVALGGVWLDEMYTSGEEVLRDVPGGSVAFATLGARVFTTDPEDMGLIVKTGFDFPNTLLSLFSTWTPSFRTLPCSDQPAARGRVRYGHSTSDRIFTRLTPPLNTTPADLVNTPLLTAQSFHFFDTADTVSSQIDELNMLRKQAGIEAKPLVIWEPHPKSCTSEVLEVHKQLVVSGKVLVFSPNHVELAAFFGASNDTSDASFDRAQVERQSRAFLPSSTEVEDPRDIVCILIRCAEHGCFALHTSPSSKEHPRSAWLPPFFGLDQTVRIVDPTGAGNAFLGGFAMGWLETKDFVQAAAYGNVAASFALEVVGLPDLGACDARGRLAEYEARS</sequence>
<dbReference type="OrthoDB" id="497927at2759"/>
<dbReference type="SUPFAM" id="SSF53613">
    <property type="entry name" value="Ribokinase-like"/>
    <property type="match status" value="1"/>
</dbReference>
<dbReference type="EMBL" id="NAJO01000021">
    <property type="protein sequence ID" value="OQO04439.1"/>
    <property type="molecule type" value="Genomic_DNA"/>
</dbReference>
<name>A0A1V8SZC9_9PEZI</name>
<evidence type="ECO:0000313" key="3">
    <source>
        <dbReference type="Proteomes" id="UP000192596"/>
    </source>
</evidence>
<dbReference type="STRING" id="1507870.A0A1V8SZC9"/>
<reference evidence="3" key="1">
    <citation type="submission" date="2017-03" db="EMBL/GenBank/DDBJ databases">
        <title>Genomes of endolithic fungi from Antarctica.</title>
        <authorList>
            <person name="Coleine C."/>
            <person name="Masonjones S."/>
            <person name="Stajich J.E."/>
        </authorList>
    </citation>
    <scope>NUCLEOTIDE SEQUENCE [LARGE SCALE GENOMIC DNA]</scope>
    <source>
        <strain evidence="3">CCFEE 5527</strain>
    </source>
</reference>
<dbReference type="InParanoid" id="A0A1V8SZC9"/>
<evidence type="ECO:0000313" key="2">
    <source>
        <dbReference type="EMBL" id="OQO04439.1"/>
    </source>
</evidence>
<evidence type="ECO:0000259" key="1">
    <source>
        <dbReference type="Pfam" id="PF00294"/>
    </source>
</evidence>
<keyword evidence="3" id="KW-1185">Reference proteome</keyword>
<dbReference type="InterPro" id="IPR011611">
    <property type="entry name" value="PfkB_dom"/>
</dbReference>
<comment type="caution">
    <text evidence="2">The sequence shown here is derived from an EMBL/GenBank/DDBJ whole genome shotgun (WGS) entry which is preliminary data.</text>
</comment>
<feature type="domain" description="Carbohydrate kinase PfkB" evidence="1">
    <location>
        <begin position="269"/>
        <end position="315"/>
    </location>
</feature>
<dbReference type="Gene3D" id="3.40.1190.20">
    <property type="match status" value="1"/>
</dbReference>
<protein>
    <recommendedName>
        <fullName evidence="1">Carbohydrate kinase PfkB domain-containing protein</fullName>
    </recommendedName>
</protein>
<accession>A0A1V8SZC9</accession>
<proteinExistence type="predicted"/>
<dbReference type="Pfam" id="PF00294">
    <property type="entry name" value="PfkB"/>
    <property type="match status" value="1"/>
</dbReference>
<dbReference type="Proteomes" id="UP000192596">
    <property type="component" value="Unassembled WGS sequence"/>
</dbReference>
<dbReference type="InterPro" id="IPR029056">
    <property type="entry name" value="Ribokinase-like"/>
</dbReference>